<evidence type="ECO:0000256" key="2">
    <source>
        <dbReference type="ARBA" id="ARBA00022803"/>
    </source>
</evidence>
<proteinExistence type="predicted"/>
<dbReference type="PROSITE" id="PS50005">
    <property type="entry name" value="TPR"/>
    <property type="match status" value="1"/>
</dbReference>
<evidence type="ECO:0000256" key="3">
    <source>
        <dbReference type="PROSITE-ProRule" id="PRU00339"/>
    </source>
</evidence>
<dbReference type="AlphaFoldDB" id="A0A6A6VMX5"/>
<dbReference type="SUPFAM" id="SSF48452">
    <property type="entry name" value="TPR-like"/>
    <property type="match status" value="1"/>
</dbReference>
<evidence type="ECO:0000313" key="6">
    <source>
        <dbReference type="Proteomes" id="UP000799440"/>
    </source>
</evidence>
<evidence type="ECO:0000259" key="4">
    <source>
        <dbReference type="PROSITE" id="PS50181"/>
    </source>
</evidence>
<dbReference type="InterPro" id="IPR001810">
    <property type="entry name" value="F-box_dom"/>
</dbReference>
<keyword evidence="6" id="KW-1185">Reference proteome</keyword>
<keyword evidence="2 3" id="KW-0802">TPR repeat</keyword>
<dbReference type="Gene3D" id="3.80.10.10">
    <property type="entry name" value="Ribonuclease Inhibitor"/>
    <property type="match status" value="2"/>
</dbReference>
<dbReference type="InterPro" id="IPR019734">
    <property type="entry name" value="TPR_rpt"/>
</dbReference>
<dbReference type="OrthoDB" id="629492at2759"/>
<protein>
    <recommendedName>
        <fullName evidence="4">F-box domain-containing protein</fullName>
    </recommendedName>
</protein>
<accession>A0A6A6VMX5</accession>
<dbReference type="PANTHER" id="PTHR22904:SF523">
    <property type="entry name" value="STRESS-INDUCED-PHOSPHOPROTEIN 1"/>
    <property type="match status" value="1"/>
</dbReference>
<evidence type="ECO:0000256" key="1">
    <source>
        <dbReference type="ARBA" id="ARBA00022737"/>
    </source>
</evidence>
<dbReference type="SMART" id="SM00028">
    <property type="entry name" value="TPR"/>
    <property type="match status" value="3"/>
</dbReference>
<keyword evidence="1" id="KW-0677">Repeat</keyword>
<feature type="repeat" description="TPR" evidence="3">
    <location>
        <begin position="7"/>
        <end position="40"/>
    </location>
</feature>
<reference evidence="5" key="1">
    <citation type="journal article" date="2020" name="Stud. Mycol.">
        <title>101 Dothideomycetes genomes: a test case for predicting lifestyles and emergence of pathogens.</title>
        <authorList>
            <person name="Haridas S."/>
            <person name="Albert R."/>
            <person name="Binder M."/>
            <person name="Bloem J."/>
            <person name="Labutti K."/>
            <person name="Salamov A."/>
            <person name="Andreopoulos B."/>
            <person name="Baker S."/>
            <person name="Barry K."/>
            <person name="Bills G."/>
            <person name="Bluhm B."/>
            <person name="Cannon C."/>
            <person name="Castanera R."/>
            <person name="Culley D."/>
            <person name="Daum C."/>
            <person name="Ezra D."/>
            <person name="Gonzalez J."/>
            <person name="Henrissat B."/>
            <person name="Kuo A."/>
            <person name="Liang C."/>
            <person name="Lipzen A."/>
            <person name="Lutzoni F."/>
            <person name="Magnuson J."/>
            <person name="Mondo S."/>
            <person name="Nolan M."/>
            <person name="Ohm R."/>
            <person name="Pangilinan J."/>
            <person name="Park H.-J."/>
            <person name="Ramirez L."/>
            <person name="Alfaro M."/>
            <person name="Sun H."/>
            <person name="Tritt A."/>
            <person name="Yoshinaga Y."/>
            <person name="Zwiers L.-H."/>
            <person name="Turgeon B."/>
            <person name="Goodwin S."/>
            <person name="Spatafora J."/>
            <person name="Crous P."/>
            <person name="Grigoriev I."/>
        </authorList>
    </citation>
    <scope>NUCLEOTIDE SEQUENCE</scope>
    <source>
        <strain evidence="5">CBS 119925</strain>
    </source>
</reference>
<dbReference type="SUPFAM" id="SSF52047">
    <property type="entry name" value="RNI-like"/>
    <property type="match status" value="1"/>
</dbReference>
<dbReference type="PROSITE" id="PS50181">
    <property type="entry name" value="FBOX"/>
    <property type="match status" value="1"/>
</dbReference>
<organism evidence="5 6">
    <name type="scientific">Sporormia fimetaria CBS 119925</name>
    <dbReference type="NCBI Taxonomy" id="1340428"/>
    <lineage>
        <taxon>Eukaryota</taxon>
        <taxon>Fungi</taxon>
        <taxon>Dikarya</taxon>
        <taxon>Ascomycota</taxon>
        <taxon>Pezizomycotina</taxon>
        <taxon>Dothideomycetes</taxon>
        <taxon>Pleosporomycetidae</taxon>
        <taxon>Pleosporales</taxon>
        <taxon>Sporormiaceae</taxon>
        <taxon>Sporormia</taxon>
    </lineage>
</organism>
<sequence>MTSGLSPEDYLSIGRTYYGQKKYEEAAAAFTNALSAESIDLYEHRAKCYQRLSKFEAAIQDAKSMLNIDKKDVRGYLRMASILQAMGKLEKQLKIYQLGLKCVSPKSEGYNTLRQRHDELQRKLSPPKSVDPCAVLPPEIVLMIMNYLPFKTVISCRRVSKSWDRFLTSYPELWENIDLRGARKDVGRIFFRNAVRYSRRQVKRATIYRFQHEDMLRNFAEACPQLADVTFVSRYPLAQSVLEFVAHSASLKTLVVEAEISDDVVFQILRTRTTLETAKFPSITPSRPDRDLWETPLPRLRTLFLQWNDSIHEPSPPAHFFRHTPGLDTLVLHRLMAGFVEHLRDIARLPLTTLEYVHSGPFDGPMSRILKRFVFKLGWSPEFVPEPYSTYLPDLTHLVFEGISFSRPDLSNYLKKLLEHDPTTSEQRQAAPLETFVFRDCGQEGRKVISYTSIMSASNRIITKALKVLDDDIQDLVDRRPTGLRTVDLSATKISGAGVKLLVDNLPVLQTLRIDDCPGITSPDIRQYAEKRGIEVHMKMYA</sequence>
<dbReference type="Gene3D" id="1.25.40.10">
    <property type="entry name" value="Tetratricopeptide repeat domain"/>
    <property type="match status" value="1"/>
</dbReference>
<feature type="domain" description="F-box" evidence="4">
    <location>
        <begin position="130"/>
        <end position="177"/>
    </location>
</feature>
<dbReference type="Proteomes" id="UP000799440">
    <property type="component" value="Unassembled WGS sequence"/>
</dbReference>
<dbReference type="PANTHER" id="PTHR22904">
    <property type="entry name" value="TPR REPEAT CONTAINING PROTEIN"/>
    <property type="match status" value="1"/>
</dbReference>
<evidence type="ECO:0000313" key="5">
    <source>
        <dbReference type="EMBL" id="KAF2751493.1"/>
    </source>
</evidence>
<dbReference type="SUPFAM" id="SSF81383">
    <property type="entry name" value="F-box domain"/>
    <property type="match status" value="1"/>
</dbReference>
<dbReference type="InterPro" id="IPR036047">
    <property type="entry name" value="F-box-like_dom_sf"/>
</dbReference>
<dbReference type="GO" id="GO:0051879">
    <property type="term" value="F:Hsp90 protein binding"/>
    <property type="evidence" value="ECO:0007669"/>
    <property type="project" value="TreeGrafter"/>
</dbReference>
<dbReference type="InterPro" id="IPR032675">
    <property type="entry name" value="LRR_dom_sf"/>
</dbReference>
<dbReference type="InterPro" id="IPR011990">
    <property type="entry name" value="TPR-like_helical_dom_sf"/>
</dbReference>
<dbReference type="Pfam" id="PF12937">
    <property type="entry name" value="F-box-like"/>
    <property type="match status" value="1"/>
</dbReference>
<name>A0A6A6VMX5_9PLEO</name>
<dbReference type="CDD" id="cd09917">
    <property type="entry name" value="F-box_SF"/>
    <property type="match status" value="1"/>
</dbReference>
<gene>
    <name evidence="5" type="ORF">M011DRAFT_473958</name>
</gene>
<dbReference type="SMART" id="SM00256">
    <property type="entry name" value="FBOX"/>
    <property type="match status" value="1"/>
</dbReference>
<dbReference type="EMBL" id="MU006562">
    <property type="protein sequence ID" value="KAF2751493.1"/>
    <property type="molecule type" value="Genomic_DNA"/>
</dbReference>